<dbReference type="InterPro" id="IPR024516">
    <property type="entry name" value="Mce_C"/>
</dbReference>
<dbReference type="RefSeq" id="WP_047324175.1">
    <property type="nucleotide sequence ID" value="NZ_JACKSS010000028.1"/>
</dbReference>
<feature type="domain" description="Mammalian cell entry C-terminal" evidence="3">
    <location>
        <begin position="129"/>
        <end position="223"/>
    </location>
</feature>
<evidence type="ECO:0000313" key="5">
    <source>
        <dbReference type="Proteomes" id="UP000193781"/>
    </source>
</evidence>
<dbReference type="STRING" id="244292.ABW17_28285"/>
<accession>A0A1X1ZSQ6</accession>
<organism evidence="4 5">
    <name type="scientific">Mycobacterium nebraskense</name>
    <dbReference type="NCBI Taxonomy" id="244292"/>
    <lineage>
        <taxon>Bacteria</taxon>
        <taxon>Bacillati</taxon>
        <taxon>Actinomycetota</taxon>
        <taxon>Actinomycetes</taxon>
        <taxon>Mycobacteriales</taxon>
        <taxon>Mycobacteriaceae</taxon>
        <taxon>Mycobacterium</taxon>
    </lineage>
</organism>
<protein>
    <submittedName>
        <fullName evidence="4">Mammalian cell entry protein</fullName>
    </submittedName>
</protein>
<dbReference type="PANTHER" id="PTHR33371:SF17">
    <property type="entry name" value="MCE-FAMILY PROTEIN MCE1B"/>
    <property type="match status" value="1"/>
</dbReference>
<evidence type="ECO:0000256" key="1">
    <source>
        <dbReference type="SAM" id="Phobius"/>
    </source>
</evidence>
<keyword evidence="1" id="KW-1133">Transmembrane helix</keyword>
<dbReference type="GO" id="GO:0005576">
    <property type="term" value="C:extracellular region"/>
    <property type="evidence" value="ECO:0007669"/>
    <property type="project" value="TreeGrafter"/>
</dbReference>
<feature type="domain" description="Mce/MlaD" evidence="2">
    <location>
        <begin position="36"/>
        <end position="113"/>
    </location>
</feature>
<evidence type="ECO:0000313" key="4">
    <source>
        <dbReference type="EMBL" id="ORW26121.1"/>
    </source>
</evidence>
<dbReference type="EMBL" id="LQPH01000098">
    <property type="protein sequence ID" value="ORW26121.1"/>
    <property type="molecule type" value="Genomic_DNA"/>
</dbReference>
<name>A0A1X1ZSQ6_9MYCO</name>
<dbReference type="Pfam" id="PF11887">
    <property type="entry name" value="Mce4_CUP1"/>
    <property type="match status" value="1"/>
</dbReference>
<dbReference type="InterPro" id="IPR003399">
    <property type="entry name" value="Mce/MlaD"/>
</dbReference>
<keyword evidence="5" id="KW-1185">Reference proteome</keyword>
<dbReference type="Pfam" id="PF02470">
    <property type="entry name" value="MlaD"/>
    <property type="match status" value="1"/>
</dbReference>
<reference evidence="4 5" key="1">
    <citation type="submission" date="2016-01" db="EMBL/GenBank/DDBJ databases">
        <title>The new phylogeny of the genus Mycobacterium.</title>
        <authorList>
            <person name="Tarcisio F."/>
            <person name="Conor M."/>
            <person name="Antonella G."/>
            <person name="Elisabetta G."/>
            <person name="Giulia F.S."/>
            <person name="Sara T."/>
            <person name="Anna F."/>
            <person name="Clotilde B."/>
            <person name="Roberto B."/>
            <person name="Veronica D.S."/>
            <person name="Fabio R."/>
            <person name="Monica P."/>
            <person name="Olivier J."/>
            <person name="Enrico T."/>
            <person name="Nicola S."/>
        </authorList>
    </citation>
    <scope>NUCLEOTIDE SEQUENCE [LARGE SCALE GENOMIC DNA]</scope>
    <source>
        <strain evidence="4 5">DSM 44803</strain>
    </source>
</reference>
<dbReference type="OrthoDB" id="338143at2"/>
<dbReference type="AlphaFoldDB" id="A0A1X1ZSQ6"/>
<sequence>MKPRAALWRLAISGVVAIVLFILVANVIRQPMAAETRSYDAEFTDASGLHQDADVRVRGVRVGKVHSVGLERRHGQSIAVVGFTLDKRYGVVSGTRLAIKFEALTGLRYLDVVDATERYSKAALVSHVTTAMTQPSFDVTTLFNGLQPVIATLNPDEVNTFTANAAAYLSGDGGGLAPMLESIRKLTRFASDRQQVIATLMRNLKEISDTMGGHGKDLIQIADWLNKGPVAGIFGILDEFRKAYLYGEFTGDVAQLVANLGFPPGVNNGDYFTYGPAANKNASDMDQGLDRAFTVLDDFTDAFKLVPVMWENIPPPPEAGAPLACSRGKAQLPEQMDVLLNGRKVVLCNR</sequence>
<dbReference type="PANTHER" id="PTHR33371">
    <property type="entry name" value="INTERMEMBRANE PHOSPHOLIPID TRANSPORT SYSTEM BINDING PROTEIN MLAD-RELATED"/>
    <property type="match status" value="1"/>
</dbReference>
<evidence type="ECO:0000259" key="3">
    <source>
        <dbReference type="Pfam" id="PF11887"/>
    </source>
</evidence>
<evidence type="ECO:0000259" key="2">
    <source>
        <dbReference type="Pfam" id="PF02470"/>
    </source>
</evidence>
<keyword evidence="1" id="KW-0812">Transmembrane</keyword>
<dbReference type="GO" id="GO:0051701">
    <property type="term" value="P:biological process involved in interaction with host"/>
    <property type="evidence" value="ECO:0007669"/>
    <property type="project" value="TreeGrafter"/>
</dbReference>
<gene>
    <name evidence="4" type="ORF">AWC17_30750</name>
</gene>
<comment type="caution">
    <text evidence="4">The sequence shown here is derived from an EMBL/GenBank/DDBJ whole genome shotgun (WGS) entry which is preliminary data.</text>
</comment>
<dbReference type="Proteomes" id="UP000193781">
    <property type="component" value="Unassembled WGS sequence"/>
</dbReference>
<proteinExistence type="predicted"/>
<dbReference type="InterPro" id="IPR052336">
    <property type="entry name" value="MlaD_Phospholipid_Transporter"/>
</dbReference>
<feature type="transmembrane region" description="Helical" evidence="1">
    <location>
        <begin position="6"/>
        <end position="28"/>
    </location>
</feature>
<keyword evidence="1" id="KW-0472">Membrane</keyword>